<evidence type="ECO:0000313" key="1">
    <source>
        <dbReference type="EMBL" id="KRZ53272.1"/>
    </source>
</evidence>
<keyword evidence="2" id="KW-1185">Reference proteome</keyword>
<dbReference type="Proteomes" id="UP000054721">
    <property type="component" value="Unassembled WGS sequence"/>
</dbReference>
<sequence length="61" mass="6851">MASRFSAFFNNEPVEFEINGRFSILLSEKLILNELHGNCCYDLKILPLFIDGSSTVPSIAK</sequence>
<reference evidence="1 2" key="1">
    <citation type="submission" date="2015-05" db="EMBL/GenBank/DDBJ databases">
        <title>Evolution of Trichinella species and genotypes.</title>
        <authorList>
            <person name="Korhonen P.K."/>
            <person name="Edoardo P."/>
            <person name="Giuseppe L.R."/>
            <person name="Gasser R.B."/>
        </authorList>
    </citation>
    <scope>NUCLEOTIDE SEQUENCE [LARGE SCALE GENOMIC DNA]</scope>
    <source>
        <strain evidence="1">ISS10</strain>
    </source>
</reference>
<name>A0A0V1L147_9BILA</name>
<dbReference type="EMBL" id="JYDW01000169">
    <property type="protein sequence ID" value="KRZ53272.1"/>
    <property type="molecule type" value="Genomic_DNA"/>
</dbReference>
<proteinExistence type="predicted"/>
<organism evidence="1 2">
    <name type="scientific">Trichinella nativa</name>
    <dbReference type="NCBI Taxonomy" id="6335"/>
    <lineage>
        <taxon>Eukaryota</taxon>
        <taxon>Metazoa</taxon>
        <taxon>Ecdysozoa</taxon>
        <taxon>Nematoda</taxon>
        <taxon>Enoplea</taxon>
        <taxon>Dorylaimia</taxon>
        <taxon>Trichinellida</taxon>
        <taxon>Trichinellidae</taxon>
        <taxon>Trichinella</taxon>
    </lineage>
</organism>
<gene>
    <name evidence="1" type="ORF">T02_3479</name>
</gene>
<accession>A0A0V1L147</accession>
<dbReference type="AlphaFoldDB" id="A0A0V1L147"/>
<dbReference type="OrthoDB" id="10479951at2759"/>
<protein>
    <submittedName>
        <fullName evidence="1">Uncharacterized protein</fullName>
    </submittedName>
</protein>
<comment type="caution">
    <text evidence="1">The sequence shown here is derived from an EMBL/GenBank/DDBJ whole genome shotgun (WGS) entry which is preliminary data.</text>
</comment>
<evidence type="ECO:0000313" key="2">
    <source>
        <dbReference type="Proteomes" id="UP000054721"/>
    </source>
</evidence>